<reference evidence="2" key="1">
    <citation type="submission" date="2021-11" db="EMBL/GenBank/DDBJ databases">
        <title>Cultivation dependent microbiological survey of springs from the worlds oldest radium mine currently devoted to the extraction of radon-saturated water.</title>
        <authorList>
            <person name="Kapinusova G."/>
            <person name="Smrhova T."/>
            <person name="Strejcek M."/>
            <person name="Suman J."/>
            <person name="Jani K."/>
            <person name="Pajer P."/>
            <person name="Uhlik O."/>
        </authorList>
    </citation>
    <scope>NUCLEOTIDE SEQUENCE [LARGE SCALE GENOMIC DNA]</scope>
    <source>
        <strain evidence="2">J379</strain>
    </source>
</reference>
<dbReference type="EMBL" id="CP088295">
    <property type="protein sequence ID" value="UUY05265.1"/>
    <property type="molecule type" value="Genomic_DNA"/>
</dbReference>
<name>A0ABY5PL34_9ACTN</name>
<dbReference type="Proteomes" id="UP001058860">
    <property type="component" value="Chromosome"/>
</dbReference>
<protein>
    <submittedName>
        <fullName evidence="1">Uncharacterized protein</fullName>
    </submittedName>
</protein>
<evidence type="ECO:0000313" key="2">
    <source>
        <dbReference type="Proteomes" id="UP001058860"/>
    </source>
</evidence>
<dbReference type="RefSeq" id="WP_353865722.1">
    <property type="nucleotide sequence ID" value="NZ_CP088295.1"/>
</dbReference>
<gene>
    <name evidence="1" type="ORF">LRS13_07010</name>
</gene>
<evidence type="ECO:0000313" key="1">
    <source>
        <dbReference type="EMBL" id="UUY05265.1"/>
    </source>
</evidence>
<keyword evidence="2" id="KW-1185">Reference proteome</keyword>
<accession>A0ABY5PL34</accession>
<organism evidence="1 2">
    <name type="scientific">Svornostia abyssi</name>
    <dbReference type="NCBI Taxonomy" id="2898438"/>
    <lineage>
        <taxon>Bacteria</taxon>
        <taxon>Bacillati</taxon>
        <taxon>Actinomycetota</taxon>
        <taxon>Thermoleophilia</taxon>
        <taxon>Solirubrobacterales</taxon>
        <taxon>Baekduiaceae</taxon>
        <taxon>Svornostia</taxon>
    </lineage>
</organism>
<proteinExistence type="predicted"/>
<sequence length="207" mass="21411">MLGAADAATLAVEGADRSVILHRDDGGRPELPAPSGCGPSAVGSGLIAWDCPPYASGSLAQASSVVLTDLAGVEQGRATVPRGTNRSGALAVGAQWVAYLDVPEKWAVRFWINWHTGEQKTYDVTQTAIRADLDAPGLLAPYCPGVRADAIVNSGSGDTTQPGTRPVQFRPPWAIVDVRPGGMTPATRCSTASCAAATAEQSRCPSR</sequence>